<dbReference type="Proteomes" id="UP000789525">
    <property type="component" value="Unassembled WGS sequence"/>
</dbReference>
<reference evidence="1" key="1">
    <citation type="submission" date="2021-06" db="EMBL/GenBank/DDBJ databases">
        <authorList>
            <person name="Kallberg Y."/>
            <person name="Tangrot J."/>
            <person name="Rosling A."/>
        </authorList>
    </citation>
    <scope>NUCLEOTIDE SEQUENCE</scope>
    <source>
        <strain evidence="1">CL356</strain>
    </source>
</reference>
<comment type="caution">
    <text evidence="1">The sequence shown here is derived from an EMBL/GenBank/DDBJ whole genome shotgun (WGS) entry which is preliminary data.</text>
</comment>
<gene>
    <name evidence="1" type="ORF">ACOLOM_LOCUS9144</name>
</gene>
<organism evidence="1 2">
    <name type="scientific">Acaulospora colombiana</name>
    <dbReference type="NCBI Taxonomy" id="27376"/>
    <lineage>
        <taxon>Eukaryota</taxon>
        <taxon>Fungi</taxon>
        <taxon>Fungi incertae sedis</taxon>
        <taxon>Mucoromycota</taxon>
        <taxon>Glomeromycotina</taxon>
        <taxon>Glomeromycetes</taxon>
        <taxon>Diversisporales</taxon>
        <taxon>Acaulosporaceae</taxon>
        <taxon>Acaulospora</taxon>
    </lineage>
</organism>
<dbReference type="EMBL" id="CAJVPT010025703">
    <property type="protein sequence ID" value="CAG8676162.1"/>
    <property type="molecule type" value="Genomic_DNA"/>
</dbReference>
<keyword evidence="2" id="KW-1185">Reference proteome</keyword>
<sequence length="49" mass="5572">DVTTQRKGSCLSNSLLKEKALLMHCTDRLLAWSSKFATDRILLDHIIDN</sequence>
<protein>
    <submittedName>
        <fullName evidence="1">2800_t:CDS:1</fullName>
    </submittedName>
</protein>
<feature type="non-terminal residue" evidence="1">
    <location>
        <position position="1"/>
    </location>
</feature>
<evidence type="ECO:0000313" key="1">
    <source>
        <dbReference type="EMBL" id="CAG8676162.1"/>
    </source>
</evidence>
<proteinExistence type="predicted"/>
<evidence type="ECO:0000313" key="2">
    <source>
        <dbReference type="Proteomes" id="UP000789525"/>
    </source>
</evidence>
<accession>A0ACA9NUR9</accession>
<name>A0ACA9NUR9_9GLOM</name>